<dbReference type="OrthoDB" id="781595at2759"/>
<comment type="caution">
    <text evidence="1">The sequence shown here is derived from an EMBL/GenBank/DDBJ whole genome shotgun (WGS) entry which is preliminary data.</text>
</comment>
<dbReference type="Proteomes" id="UP000275267">
    <property type="component" value="Unassembled WGS sequence"/>
</dbReference>
<organism evidence="1 2">
    <name type="scientific">Panicum miliaceum</name>
    <name type="common">Proso millet</name>
    <name type="synonym">Broomcorn millet</name>
    <dbReference type="NCBI Taxonomy" id="4540"/>
    <lineage>
        <taxon>Eukaryota</taxon>
        <taxon>Viridiplantae</taxon>
        <taxon>Streptophyta</taxon>
        <taxon>Embryophyta</taxon>
        <taxon>Tracheophyta</taxon>
        <taxon>Spermatophyta</taxon>
        <taxon>Magnoliopsida</taxon>
        <taxon>Liliopsida</taxon>
        <taxon>Poales</taxon>
        <taxon>Poaceae</taxon>
        <taxon>PACMAD clade</taxon>
        <taxon>Panicoideae</taxon>
        <taxon>Panicodae</taxon>
        <taxon>Paniceae</taxon>
        <taxon>Panicinae</taxon>
        <taxon>Panicum</taxon>
        <taxon>Panicum sect. Panicum</taxon>
    </lineage>
</organism>
<dbReference type="AlphaFoldDB" id="A0A3L6TAI0"/>
<evidence type="ECO:0000313" key="2">
    <source>
        <dbReference type="Proteomes" id="UP000275267"/>
    </source>
</evidence>
<name>A0A3L6TAI0_PANMI</name>
<dbReference type="EMBL" id="PQIB02000002">
    <property type="protein sequence ID" value="RLN35305.1"/>
    <property type="molecule type" value="Genomic_DNA"/>
</dbReference>
<reference evidence="2" key="1">
    <citation type="journal article" date="2019" name="Nat. Commun.">
        <title>The genome of broomcorn millet.</title>
        <authorList>
            <person name="Zou C."/>
            <person name="Miki D."/>
            <person name="Li D."/>
            <person name="Tang Q."/>
            <person name="Xiao L."/>
            <person name="Rajput S."/>
            <person name="Deng P."/>
            <person name="Jia W."/>
            <person name="Huang R."/>
            <person name="Zhang M."/>
            <person name="Sun Y."/>
            <person name="Hu J."/>
            <person name="Fu X."/>
            <person name="Schnable P.S."/>
            <person name="Li F."/>
            <person name="Zhang H."/>
            <person name="Feng B."/>
            <person name="Zhu X."/>
            <person name="Liu R."/>
            <person name="Schnable J.C."/>
            <person name="Zhu J.-K."/>
            <person name="Zhang H."/>
        </authorList>
    </citation>
    <scope>NUCLEOTIDE SEQUENCE [LARGE SCALE GENOMIC DNA]</scope>
</reference>
<accession>A0A3L6TAI0</accession>
<keyword evidence="2" id="KW-1185">Reference proteome</keyword>
<protein>
    <submittedName>
        <fullName evidence="1">Uncharacterized protein</fullName>
    </submittedName>
</protein>
<evidence type="ECO:0000313" key="1">
    <source>
        <dbReference type="EMBL" id="RLN35305.1"/>
    </source>
</evidence>
<proteinExistence type="predicted"/>
<sequence>MDQISIRNLSAPKGELFEPLPSEHPILTSSYELSPDVIAMVQKSSFSGLDSENPYHHLREFEQVCSCRAIAGMTHDTLR</sequence>
<gene>
    <name evidence="1" type="ORF">C2845_PM03G11140</name>
</gene>